<feature type="signal peptide" evidence="9">
    <location>
        <begin position="1"/>
        <end position="23"/>
    </location>
</feature>
<comment type="caution">
    <text evidence="11">The sequence shown here is derived from an EMBL/GenBank/DDBJ whole genome shotgun (WGS) entry which is preliminary data.</text>
</comment>
<proteinExistence type="predicted"/>
<keyword evidence="8" id="KW-0812">Transmembrane</keyword>
<dbReference type="SUPFAM" id="SSF55874">
    <property type="entry name" value="ATPase domain of HSP90 chaperone/DNA topoisomerase II/histidine kinase"/>
    <property type="match status" value="1"/>
</dbReference>
<dbReference type="PRINTS" id="PR00344">
    <property type="entry name" value="BCTRLSENSOR"/>
</dbReference>
<dbReference type="PANTHER" id="PTHR43065:SF46">
    <property type="entry name" value="C4-DICARBOXYLATE TRANSPORT SENSOR PROTEIN DCTB"/>
    <property type="match status" value="1"/>
</dbReference>
<evidence type="ECO:0000256" key="3">
    <source>
        <dbReference type="ARBA" id="ARBA00022679"/>
    </source>
</evidence>
<evidence type="ECO:0000313" key="11">
    <source>
        <dbReference type="EMBL" id="MCE4555666.1"/>
    </source>
</evidence>
<keyword evidence="8" id="KW-0472">Membrane</keyword>
<feature type="chain" id="PRO_5046663720" description="histidine kinase" evidence="9">
    <location>
        <begin position="24"/>
        <end position="386"/>
    </location>
</feature>
<dbReference type="EC" id="2.7.13.3" evidence="2"/>
<dbReference type="InterPro" id="IPR003594">
    <property type="entry name" value="HATPase_dom"/>
</dbReference>
<feature type="transmembrane region" description="Helical" evidence="8">
    <location>
        <begin position="33"/>
        <end position="50"/>
    </location>
</feature>
<keyword evidence="12" id="KW-1185">Reference proteome</keyword>
<protein>
    <recommendedName>
        <fullName evidence="2">histidine kinase</fullName>
        <ecNumber evidence="2">2.7.13.3</ecNumber>
    </recommendedName>
</protein>
<dbReference type="InterPro" id="IPR005467">
    <property type="entry name" value="His_kinase_dom"/>
</dbReference>
<dbReference type="PROSITE" id="PS50109">
    <property type="entry name" value="HIS_KIN"/>
    <property type="match status" value="1"/>
</dbReference>
<sequence length="386" mass="40156">MAFDRARVAAATLLLAASSAGLAASLGSPRLFVAWALAGLAAACWGWVALSRLARRPPPLPPEPPPAPRADLGAALEHAPLALWRLTAGQAPLALNTAARRLVAPGRAVEPAALLAVLDADPGRRVVTLPTEHGQERAVLAVSALTVQGEAWRLAALAPIESELETEALTAWRQLVQVLTHEIMNSLTPIASLATSAPALLEAGEHAELQAALAALARRAAHLQGFVERYRSVSQPPAPTLADTPLQPLLQAVQRLLAPAWEAAGGQVAVTVAPETLALRTDAAQLEQVLINLAQNALQACTGRASPQLSIDARLSRGARLRLTVADNGPGVAPGLEQRIFTPFFTTRDGGSGVGLAVVRQLVHGLGGTVRHARRPGGGACFVLTF</sequence>
<dbReference type="EMBL" id="JAJTWU010000005">
    <property type="protein sequence ID" value="MCE4555666.1"/>
    <property type="molecule type" value="Genomic_DNA"/>
</dbReference>
<evidence type="ECO:0000313" key="12">
    <source>
        <dbReference type="Proteomes" id="UP001200741"/>
    </source>
</evidence>
<dbReference type="GO" id="GO:0005524">
    <property type="term" value="F:ATP binding"/>
    <property type="evidence" value="ECO:0007669"/>
    <property type="project" value="UniProtKB-KW"/>
</dbReference>
<evidence type="ECO:0000256" key="9">
    <source>
        <dbReference type="SAM" id="SignalP"/>
    </source>
</evidence>
<keyword evidence="4" id="KW-0547">Nucleotide-binding</keyword>
<gene>
    <name evidence="11" type="ORF">LXT13_14765</name>
</gene>
<keyword evidence="7" id="KW-0902">Two-component regulatory system</keyword>
<keyword evidence="5" id="KW-0418">Kinase</keyword>
<keyword evidence="8" id="KW-1133">Transmembrane helix</keyword>
<name>A0ABS8XYG4_9BURK</name>
<evidence type="ECO:0000256" key="1">
    <source>
        <dbReference type="ARBA" id="ARBA00000085"/>
    </source>
</evidence>
<dbReference type="Gene3D" id="3.30.565.10">
    <property type="entry name" value="Histidine kinase-like ATPase, C-terminal domain"/>
    <property type="match status" value="1"/>
</dbReference>
<evidence type="ECO:0000256" key="2">
    <source>
        <dbReference type="ARBA" id="ARBA00012438"/>
    </source>
</evidence>
<evidence type="ECO:0000259" key="10">
    <source>
        <dbReference type="PROSITE" id="PS50109"/>
    </source>
</evidence>
<evidence type="ECO:0000256" key="4">
    <source>
        <dbReference type="ARBA" id="ARBA00022741"/>
    </source>
</evidence>
<evidence type="ECO:0000256" key="8">
    <source>
        <dbReference type="SAM" id="Phobius"/>
    </source>
</evidence>
<reference evidence="11 12" key="1">
    <citation type="submission" date="2021-12" db="EMBL/GenBank/DDBJ databases">
        <title>Genome seq of P8.</title>
        <authorList>
            <person name="Seo T."/>
        </authorList>
    </citation>
    <scope>NUCLEOTIDE SEQUENCE [LARGE SCALE GENOMIC DNA]</scope>
    <source>
        <strain evidence="11 12">P8</strain>
    </source>
</reference>
<dbReference type="InterPro" id="IPR036890">
    <property type="entry name" value="HATPase_C_sf"/>
</dbReference>
<comment type="catalytic activity">
    <reaction evidence="1">
        <text>ATP + protein L-histidine = ADP + protein N-phospho-L-histidine.</text>
        <dbReference type="EC" id="2.7.13.3"/>
    </reaction>
</comment>
<evidence type="ECO:0000256" key="5">
    <source>
        <dbReference type="ARBA" id="ARBA00022777"/>
    </source>
</evidence>
<dbReference type="InterPro" id="IPR004358">
    <property type="entry name" value="Sig_transdc_His_kin-like_C"/>
</dbReference>
<dbReference type="Proteomes" id="UP001200741">
    <property type="component" value="Unassembled WGS sequence"/>
</dbReference>
<accession>A0ABS8XYG4</accession>
<keyword evidence="3" id="KW-0808">Transferase</keyword>
<organism evidence="11 12">
    <name type="scientific">Pelomonas cellulosilytica</name>
    <dbReference type="NCBI Taxonomy" id="2906762"/>
    <lineage>
        <taxon>Bacteria</taxon>
        <taxon>Pseudomonadati</taxon>
        <taxon>Pseudomonadota</taxon>
        <taxon>Betaproteobacteria</taxon>
        <taxon>Burkholderiales</taxon>
        <taxon>Sphaerotilaceae</taxon>
        <taxon>Roseateles</taxon>
    </lineage>
</organism>
<evidence type="ECO:0000256" key="7">
    <source>
        <dbReference type="ARBA" id="ARBA00023012"/>
    </source>
</evidence>
<feature type="domain" description="Histidine kinase" evidence="10">
    <location>
        <begin position="178"/>
        <end position="386"/>
    </location>
</feature>
<dbReference type="PANTHER" id="PTHR43065">
    <property type="entry name" value="SENSOR HISTIDINE KINASE"/>
    <property type="match status" value="1"/>
</dbReference>
<dbReference type="RefSeq" id="WP_233372712.1">
    <property type="nucleotide sequence ID" value="NZ_JAJTWU010000005.1"/>
</dbReference>
<keyword evidence="6 11" id="KW-0067">ATP-binding</keyword>
<dbReference type="SMART" id="SM00387">
    <property type="entry name" value="HATPase_c"/>
    <property type="match status" value="1"/>
</dbReference>
<evidence type="ECO:0000256" key="6">
    <source>
        <dbReference type="ARBA" id="ARBA00022840"/>
    </source>
</evidence>
<keyword evidence="9" id="KW-0732">Signal</keyword>
<dbReference type="Pfam" id="PF02518">
    <property type="entry name" value="HATPase_c"/>
    <property type="match status" value="1"/>
</dbReference>